<evidence type="ECO:0000256" key="1">
    <source>
        <dbReference type="SAM" id="MobiDB-lite"/>
    </source>
</evidence>
<dbReference type="Gene3D" id="3.10.450.40">
    <property type="match status" value="1"/>
</dbReference>
<evidence type="ECO:0000256" key="2">
    <source>
        <dbReference type="SAM" id="SignalP"/>
    </source>
</evidence>
<feature type="region of interest" description="Disordered" evidence="1">
    <location>
        <begin position="35"/>
        <end position="87"/>
    </location>
</feature>
<dbReference type="Proteomes" id="UP000625210">
    <property type="component" value="Unassembled WGS sequence"/>
</dbReference>
<protein>
    <recommendedName>
        <fullName evidence="3">PepSY domain-containing protein</fullName>
    </recommendedName>
</protein>
<dbReference type="Pfam" id="PF03413">
    <property type="entry name" value="PepSY"/>
    <property type="match status" value="1"/>
</dbReference>
<dbReference type="AlphaFoldDB" id="A0A8J2VGF3"/>
<keyword evidence="2" id="KW-0732">Signal</keyword>
<proteinExistence type="predicted"/>
<reference evidence="4" key="2">
    <citation type="submission" date="2020-09" db="EMBL/GenBank/DDBJ databases">
        <authorList>
            <person name="Sun Q."/>
            <person name="Zhou Y."/>
        </authorList>
    </citation>
    <scope>NUCLEOTIDE SEQUENCE</scope>
    <source>
        <strain evidence="4">CGMCC 1.15179</strain>
    </source>
</reference>
<accession>A0A8J2VGF3</accession>
<feature type="chain" id="PRO_5035153288" description="PepSY domain-containing protein" evidence="2">
    <location>
        <begin position="22"/>
        <end position="141"/>
    </location>
</feature>
<comment type="caution">
    <text evidence="4">The sequence shown here is derived from an EMBL/GenBank/DDBJ whole genome shotgun (WGS) entry which is preliminary data.</text>
</comment>
<feature type="domain" description="PepSY" evidence="3">
    <location>
        <begin position="80"/>
        <end position="139"/>
    </location>
</feature>
<evidence type="ECO:0000313" key="5">
    <source>
        <dbReference type="Proteomes" id="UP000625210"/>
    </source>
</evidence>
<reference evidence="4" key="1">
    <citation type="journal article" date="2014" name="Int. J. Syst. Evol. Microbiol.">
        <title>Complete genome sequence of Corynebacterium casei LMG S-19264T (=DSM 44701T), isolated from a smear-ripened cheese.</title>
        <authorList>
            <consortium name="US DOE Joint Genome Institute (JGI-PGF)"/>
            <person name="Walter F."/>
            <person name="Albersmeier A."/>
            <person name="Kalinowski J."/>
            <person name="Ruckert C."/>
        </authorList>
    </citation>
    <scope>NUCLEOTIDE SEQUENCE</scope>
    <source>
        <strain evidence="4">CGMCC 1.15179</strain>
    </source>
</reference>
<evidence type="ECO:0000259" key="3">
    <source>
        <dbReference type="Pfam" id="PF03413"/>
    </source>
</evidence>
<feature type="signal peptide" evidence="2">
    <location>
        <begin position="1"/>
        <end position="21"/>
    </location>
</feature>
<evidence type="ECO:0000313" key="4">
    <source>
        <dbReference type="EMBL" id="GGE08951.1"/>
    </source>
</evidence>
<gene>
    <name evidence="4" type="ORF">GCM10011571_07840</name>
</gene>
<organism evidence="4 5">
    <name type="scientific">Marinithermofilum abyssi</name>
    <dbReference type="NCBI Taxonomy" id="1571185"/>
    <lineage>
        <taxon>Bacteria</taxon>
        <taxon>Bacillati</taxon>
        <taxon>Bacillota</taxon>
        <taxon>Bacilli</taxon>
        <taxon>Bacillales</taxon>
        <taxon>Thermoactinomycetaceae</taxon>
        <taxon>Marinithermofilum</taxon>
    </lineage>
</organism>
<name>A0A8J2VGF3_9BACL</name>
<dbReference type="InterPro" id="IPR025711">
    <property type="entry name" value="PepSY"/>
</dbReference>
<feature type="compositionally biased region" description="Low complexity" evidence="1">
    <location>
        <begin position="63"/>
        <end position="79"/>
    </location>
</feature>
<sequence length="141" mass="15670">MNAVKFFALISVFSLALGASAAIVYSGYKYVTEEKKEPSAPQVSKPNPKPKENNQETEEPTENTKPSTEPTQTPNTQPQKLSAEDAVRIAREKAGGGYLEEVEYKEEKGLEFYKVELTSGKKEYTLKISAYSKEIIKAEVD</sequence>
<keyword evidence="5" id="KW-1185">Reference proteome</keyword>
<dbReference type="EMBL" id="BMHQ01000002">
    <property type="protein sequence ID" value="GGE08951.1"/>
    <property type="molecule type" value="Genomic_DNA"/>
</dbReference>